<evidence type="ECO:0000256" key="7">
    <source>
        <dbReference type="ARBA" id="ARBA00022962"/>
    </source>
</evidence>
<organism evidence="13 14">
    <name type="scientific">Sulfoacidibacillus ferrooxidans</name>
    <dbReference type="NCBI Taxonomy" id="2005001"/>
    <lineage>
        <taxon>Bacteria</taxon>
        <taxon>Bacillati</taxon>
        <taxon>Bacillota</taxon>
        <taxon>Bacilli</taxon>
        <taxon>Bacillales</taxon>
        <taxon>Alicyclobacillaceae</taxon>
        <taxon>Sulfoacidibacillus</taxon>
    </lineage>
</organism>
<dbReference type="InterPro" id="IPR029055">
    <property type="entry name" value="Ntn_hydrolases_N"/>
</dbReference>
<dbReference type="PIRSF" id="PIRSF001589">
    <property type="entry name" value="Asn_synthetase_glu-h"/>
    <property type="match status" value="1"/>
</dbReference>
<dbReference type="PANTHER" id="PTHR43284:SF1">
    <property type="entry name" value="ASPARAGINE SYNTHETASE"/>
    <property type="match status" value="1"/>
</dbReference>
<name>A0A9X1V8H0_9BACL</name>
<comment type="catalytic activity">
    <reaction evidence="8">
        <text>L-aspartate + L-glutamine + ATP + H2O = L-asparagine + L-glutamate + AMP + diphosphate + H(+)</text>
        <dbReference type="Rhea" id="RHEA:12228"/>
        <dbReference type="ChEBI" id="CHEBI:15377"/>
        <dbReference type="ChEBI" id="CHEBI:15378"/>
        <dbReference type="ChEBI" id="CHEBI:29985"/>
        <dbReference type="ChEBI" id="CHEBI:29991"/>
        <dbReference type="ChEBI" id="CHEBI:30616"/>
        <dbReference type="ChEBI" id="CHEBI:33019"/>
        <dbReference type="ChEBI" id="CHEBI:58048"/>
        <dbReference type="ChEBI" id="CHEBI:58359"/>
        <dbReference type="ChEBI" id="CHEBI:456215"/>
        <dbReference type="EC" id="6.3.5.4"/>
    </reaction>
</comment>
<dbReference type="InterPro" id="IPR006426">
    <property type="entry name" value="Asn_synth_AEB"/>
</dbReference>
<dbReference type="GO" id="GO:0006529">
    <property type="term" value="P:asparagine biosynthetic process"/>
    <property type="evidence" value="ECO:0007669"/>
    <property type="project" value="UniProtKB-KW"/>
</dbReference>
<proteinExistence type="inferred from homology"/>
<dbReference type="Pfam" id="PF13537">
    <property type="entry name" value="GATase_7"/>
    <property type="match status" value="1"/>
</dbReference>
<dbReference type="SUPFAM" id="SSF52402">
    <property type="entry name" value="Adenine nucleotide alpha hydrolases-like"/>
    <property type="match status" value="1"/>
</dbReference>
<feature type="site" description="Important for beta-aspartyl-AMP intermediate formation" evidence="11">
    <location>
        <position position="360"/>
    </location>
</feature>
<dbReference type="Gene3D" id="3.60.20.10">
    <property type="entry name" value="Glutamine Phosphoribosylpyrophosphate, subunit 1, domain 1"/>
    <property type="match status" value="1"/>
</dbReference>
<dbReference type="CDD" id="cd01991">
    <property type="entry name" value="Asn_synthase_B_C"/>
    <property type="match status" value="1"/>
</dbReference>
<evidence type="ECO:0000313" key="13">
    <source>
        <dbReference type="EMBL" id="MCI0183165.1"/>
    </source>
</evidence>
<dbReference type="RefSeq" id="WP_241713061.1">
    <property type="nucleotide sequence ID" value="NZ_JALBUF010000003.1"/>
</dbReference>
<dbReference type="EMBL" id="JALBUF010000003">
    <property type="protein sequence ID" value="MCI0183165.1"/>
    <property type="molecule type" value="Genomic_DNA"/>
</dbReference>
<feature type="domain" description="Glutamine amidotransferase type-2" evidence="12">
    <location>
        <begin position="2"/>
        <end position="212"/>
    </location>
</feature>
<dbReference type="AlphaFoldDB" id="A0A9X1V8H0"/>
<dbReference type="SUPFAM" id="SSF56235">
    <property type="entry name" value="N-terminal nucleophile aminohydrolases (Ntn hydrolases)"/>
    <property type="match status" value="1"/>
</dbReference>
<evidence type="ECO:0000256" key="3">
    <source>
        <dbReference type="ARBA" id="ARBA00012737"/>
    </source>
</evidence>
<evidence type="ECO:0000259" key="12">
    <source>
        <dbReference type="PROSITE" id="PS51278"/>
    </source>
</evidence>
<evidence type="ECO:0000256" key="11">
    <source>
        <dbReference type="PIRSR" id="PIRSR001589-3"/>
    </source>
</evidence>
<feature type="binding site" evidence="10">
    <location>
        <position position="99"/>
    </location>
    <ligand>
        <name>L-glutamine</name>
        <dbReference type="ChEBI" id="CHEBI:58359"/>
    </ligand>
</feature>
<dbReference type="CDD" id="cd00712">
    <property type="entry name" value="AsnB"/>
    <property type="match status" value="1"/>
</dbReference>
<sequence>MCGIVGYMDRQGKICDPQIVHAMNGEIVHRGPDDDGYYFDGVAGLGFRRLAIIDLKGGHQPLTNEDDTKWIVFNGEIYNYKTLRDELIDLGHTFKTETDTEVIVHLYEQYGVDCVTKLRGMFSFGIWDGEKQQLFMARDPFGIKPLYYTQQDGFLAFASEIKSLLRIPDVSRIIDREAFWNYLTFQYVPEPMTMFEGIHKLPPAHYLIARGNETIVKRYYQLKFSPIDQPISYYVDGILEQLRESVRVHMNSDVPRGAFLSSGVDSSAIVALLKELEDVQTFTVGFEGAGGLSEIQYARETARVLGTVHRDTVITAKRYLEELPRLVYHQDEPVADPSAIALYFVSELASEHVTVVLSGEGADEIFGGYTIYREPLSLRMFEYVPPSIRQSLSGVAQILPEGMKGRSFLMRGSRTVEERFFGNAFLFSEAEKKKFVKFNPDEYHYRRPMDITGQYYSQVKDADDVTKMQYLDLHTWLPGDILMKADKMTMANSVELRVPFLDKQVFEFASQIPMAYRLANGTTKHVMREAVRKLLPKEVTERKKLGFPVPTRKWLKDEHYQFARDLIGSSTLDDLFDKHYILHLLEEHRQGTRDHARKIWAIVIFLLWHQTYVEQTRSFVSAESELVAKRRQRMFTEALV</sequence>
<keyword evidence="6 9" id="KW-0061">Asparagine biosynthesis</keyword>
<keyword evidence="4 10" id="KW-0547">Nucleotide-binding</keyword>
<dbReference type="PROSITE" id="PS51278">
    <property type="entry name" value="GATASE_TYPE_2"/>
    <property type="match status" value="1"/>
</dbReference>
<evidence type="ECO:0000256" key="10">
    <source>
        <dbReference type="PIRSR" id="PIRSR001589-2"/>
    </source>
</evidence>
<feature type="active site" description="For GATase activity" evidence="9">
    <location>
        <position position="2"/>
    </location>
</feature>
<dbReference type="GO" id="GO:0005829">
    <property type="term" value="C:cytosol"/>
    <property type="evidence" value="ECO:0007669"/>
    <property type="project" value="TreeGrafter"/>
</dbReference>
<dbReference type="InterPro" id="IPR033738">
    <property type="entry name" value="AsnB_N"/>
</dbReference>
<comment type="similarity">
    <text evidence="2">Belongs to the asparagine synthetase family.</text>
</comment>
<evidence type="ECO:0000256" key="2">
    <source>
        <dbReference type="ARBA" id="ARBA00005752"/>
    </source>
</evidence>
<keyword evidence="7 9" id="KW-0315">Glutamine amidotransferase</keyword>
<comment type="caution">
    <text evidence="13">The sequence shown here is derived from an EMBL/GenBank/DDBJ whole genome shotgun (WGS) entry which is preliminary data.</text>
</comment>
<evidence type="ECO:0000256" key="9">
    <source>
        <dbReference type="PIRSR" id="PIRSR001589-1"/>
    </source>
</evidence>
<accession>A0A9X1V8H0</accession>
<dbReference type="InterPro" id="IPR051786">
    <property type="entry name" value="ASN_synthetase/amidase"/>
</dbReference>
<feature type="binding site" evidence="10">
    <location>
        <position position="284"/>
    </location>
    <ligand>
        <name>ATP</name>
        <dbReference type="ChEBI" id="CHEBI:30616"/>
    </ligand>
</feature>
<dbReference type="NCBIfam" id="TIGR01536">
    <property type="entry name" value="asn_synth_AEB"/>
    <property type="match status" value="1"/>
</dbReference>
<evidence type="ECO:0000256" key="1">
    <source>
        <dbReference type="ARBA" id="ARBA00005187"/>
    </source>
</evidence>
<comment type="pathway">
    <text evidence="1">Amino-acid biosynthesis; L-asparagine biosynthesis; L-asparagine from L-aspartate (L-Gln route): step 1/1.</text>
</comment>
<dbReference type="GO" id="GO:0005524">
    <property type="term" value="F:ATP binding"/>
    <property type="evidence" value="ECO:0007669"/>
    <property type="project" value="UniProtKB-KW"/>
</dbReference>
<evidence type="ECO:0000256" key="4">
    <source>
        <dbReference type="ARBA" id="ARBA00022741"/>
    </source>
</evidence>
<keyword evidence="5 10" id="KW-0067">ATP-binding</keyword>
<dbReference type="Gene3D" id="3.40.50.620">
    <property type="entry name" value="HUPs"/>
    <property type="match status" value="1"/>
</dbReference>
<keyword evidence="9" id="KW-0028">Amino-acid biosynthesis</keyword>
<evidence type="ECO:0000256" key="6">
    <source>
        <dbReference type="ARBA" id="ARBA00022888"/>
    </source>
</evidence>
<dbReference type="InterPro" id="IPR017932">
    <property type="entry name" value="GATase_2_dom"/>
</dbReference>
<evidence type="ECO:0000313" key="14">
    <source>
        <dbReference type="Proteomes" id="UP001139263"/>
    </source>
</evidence>
<keyword evidence="13" id="KW-0436">Ligase</keyword>
<gene>
    <name evidence="13" type="primary">asnB</name>
    <name evidence="13" type="ORF">MM817_01435</name>
</gene>
<dbReference type="PANTHER" id="PTHR43284">
    <property type="entry name" value="ASPARAGINE SYNTHETASE (GLUTAMINE-HYDROLYZING)"/>
    <property type="match status" value="1"/>
</dbReference>
<dbReference type="EC" id="6.3.5.4" evidence="3"/>
<dbReference type="InterPro" id="IPR014729">
    <property type="entry name" value="Rossmann-like_a/b/a_fold"/>
</dbReference>
<dbReference type="Pfam" id="PF00733">
    <property type="entry name" value="Asn_synthase"/>
    <property type="match status" value="1"/>
</dbReference>
<keyword evidence="14" id="KW-1185">Reference proteome</keyword>
<evidence type="ECO:0000256" key="5">
    <source>
        <dbReference type="ARBA" id="ARBA00022840"/>
    </source>
</evidence>
<feature type="binding site" evidence="10">
    <location>
        <begin position="358"/>
        <end position="359"/>
    </location>
    <ligand>
        <name>ATP</name>
        <dbReference type="ChEBI" id="CHEBI:30616"/>
    </ligand>
</feature>
<dbReference type="InterPro" id="IPR001962">
    <property type="entry name" value="Asn_synthase"/>
</dbReference>
<reference evidence="13" key="1">
    <citation type="submission" date="2022-03" db="EMBL/GenBank/DDBJ databases">
        <title>Draft Genome Sequence of Firmicute Strain S0AB, a Heterotrophic Iron/Sulfur-Oxidizing Extreme Acidophile.</title>
        <authorList>
            <person name="Vergara E."/>
            <person name="Pakostova E."/>
            <person name="Johnson D.B."/>
            <person name="Holmes D.S."/>
        </authorList>
    </citation>
    <scope>NUCLEOTIDE SEQUENCE</scope>
    <source>
        <strain evidence="13">S0AB</strain>
    </source>
</reference>
<protein>
    <recommendedName>
        <fullName evidence="3">asparagine synthase (glutamine-hydrolyzing)</fullName>
        <ecNumber evidence="3">6.3.5.4</ecNumber>
    </recommendedName>
</protein>
<dbReference type="Proteomes" id="UP001139263">
    <property type="component" value="Unassembled WGS sequence"/>
</dbReference>
<evidence type="ECO:0000256" key="8">
    <source>
        <dbReference type="ARBA" id="ARBA00048741"/>
    </source>
</evidence>
<dbReference type="GO" id="GO:0004066">
    <property type="term" value="F:asparagine synthase (glutamine-hydrolyzing) activity"/>
    <property type="evidence" value="ECO:0007669"/>
    <property type="project" value="UniProtKB-EC"/>
</dbReference>